<dbReference type="eggNOG" id="ENOG502Z8I6">
    <property type="taxonomic scope" value="Bacteria"/>
</dbReference>
<evidence type="ECO:0000313" key="7">
    <source>
        <dbReference type="Proteomes" id="UP000064844"/>
    </source>
</evidence>
<dbReference type="EMBL" id="CP011307">
    <property type="protein sequence ID" value="ALP92888.1"/>
    <property type="molecule type" value="Genomic_DNA"/>
</dbReference>
<dbReference type="Proteomes" id="UP000064844">
    <property type="component" value="Chromosome"/>
</dbReference>
<sequence>MSMGGGTFTVQNKILPGSYINFVSTASAATLGERGTAALPLELDWGPEGQIYALEAGEFNQTALKVFGHDATAAELLLIREALKRCSTLLVYRVNAGGAKAGATVGGMTITARWGGTRGNSLRAAVQANADDEEKVDVVTYLEEQEVDRQTVAASGGAADLKANDFVSFGTAETLTAAAATALTGGTNGTVNGAAYAAWLTALEVEDFNAVGYPGTDESVKALVDAFVKRLRDEDGRKVVGVLYQHAGDDIGLISVKNGVVLTDGTVLTGDKAVAWVTGATAGAEVNESLTNTAYDGAVDVDVKYTRGQYEQAMQAGEFVFYPDGGKARVLSDLNSRTSFGGGISEDWTSNRVVRVMDGWANDVARTFSQSYLGTQTNSETGRALFKADLVALGKEYEGIDAISGFAPDDVTVLQGDGKRDVSVACALTPNDSMEKLYMTVAVH</sequence>
<accession>A0A0S2W0K2</accession>
<evidence type="ECO:0000259" key="5">
    <source>
        <dbReference type="Pfam" id="PF22671"/>
    </source>
</evidence>
<gene>
    <name evidence="6" type="ORF">IB211_00493</name>
</gene>
<dbReference type="Gene3D" id="3.30.1370.220">
    <property type="match status" value="1"/>
</dbReference>
<feature type="domain" description="Tail sheath protein Gp18-like" evidence="5">
    <location>
        <begin position="34"/>
        <end position="94"/>
    </location>
</feature>
<dbReference type="PATRIC" id="fig|1297617.4.peg.499"/>
<reference evidence="6 7" key="1">
    <citation type="journal article" date="2015" name="Nat. Commun.">
        <title>Production of butyrate from lysine and the Amadori product fructoselysine by a human gut commensal.</title>
        <authorList>
            <person name="Bui T.P."/>
            <person name="Ritari J."/>
            <person name="Boeren S."/>
            <person name="de Waard P."/>
            <person name="Plugge C.M."/>
            <person name="de Vos W.M."/>
        </authorList>
    </citation>
    <scope>NUCLEOTIDE SEQUENCE [LARGE SCALE GENOMIC DNA]</scope>
    <source>
        <strain evidence="6 7">AF211</strain>
    </source>
</reference>
<dbReference type="InterPro" id="IPR020287">
    <property type="entry name" value="Tail_sheath_C"/>
</dbReference>
<dbReference type="Pfam" id="PF22671">
    <property type="entry name" value="Gp18_domIII_N"/>
    <property type="match status" value="1"/>
</dbReference>
<dbReference type="Gene3D" id="3.30.1490.360">
    <property type="match status" value="1"/>
</dbReference>
<comment type="similarity">
    <text evidence="1">Belongs to the myoviridae tail sheath protein family.</text>
</comment>
<dbReference type="Pfam" id="PF04984">
    <property type="entry name" value="Phage_sheath_1"/>
    <property type="match status" value="1"/>
</dbReference>
<evidence type="ECO:0000259" key="4">
    <source>
        <dbReference type="Pfam" id="PF17482"/>
    </source>
</evidence>
<dbReference type="AlphaFoldDB" id="A0A0S2W0K2"/>
<dbReference type="Pfam" id="PF17482">
    <property type="entry name" value="Phage_sheath_1C"/>
    <property type="match status" value="1"/>
</dbReference>
<dbReference type="Gene3D" id="3.30.360.90">
    <property type="match status" value="1"/>
</dbReference>
<evidence type="ECO:0000259" key="3">
    <source>
        <dbReference type="Pfam" id="PF17481"/>
    </source>
</evidence>
<dbReference type="InterPro" id="IPR054564">
    <property type="entry name" value="Gp18_domIII_N"/>
</dbReference>
<feature type="domain" description="Tail sheath protein C-terminal" evidence="4">
    <location>
        <begin position="346"/>
        <end position="443"/>
    </location>
</feature>
<dbReference type="KEGG" id="ibu:IB211_00493"/>
<name>A0A0S2W0K2_9FIRM</name>
<keyword evidence="7" id="KW-1185">Reference proteome</keyword>
<organism evidence="6 7">
    <name type="scientific">Intestinimonas butyriciproducens</name>
    <dbReference type="NCBI Taxonomy" id="1297617"/>
    <lineage>
        <taxon>Bacteria</taxon>
        <taxon>Bacillati</taxon>
        <taxon>Bacillota</taxon>
        <taxon>Clostridia</taxon>
        <taxon>Eubacteriales</taxon>
        <taxon>Intestinimonas</taxon>
    </lineage>
</organism>
<feature type="domain" description="Phage tail sheath protein-like beta-sandwich" evidence="3">
    <location>
        <begin position="97"/>
        <end position="188"/>
    </location>
</feature>
<dbReference type="STRING" id="1297617.IB211_00493"/>
<dbReference type="Pfam" id="PF17481">
    <property type="entry name" value="Phage_sheath_domII"/>
    <property type="match status" value="1"/>
</dbReference>
<evidence type="ECO:0000313" key="6">
    <source>
        <dbReference type="EMBL" id="ALP92888.1"/>
    </source>
</evidence>
<dbReference type="Gene3D" id="3.40.50.11790">
    <property type="match status" value="1"/>
</dbReference>
<evidence type="ECO:0000259" key="2">
    <source>
        <dbReference type="Pfam" id="PF04984"/>
    </source>
</evidence>
<dbReference type="RefSeq" id="WP_058116984.1">
    <property type="nucleotide sequence ID" value="NZ_CALICV010000130.1"/>
</dbReference>
<dbReference type="Gene3D" id="2.60.40.4290">
    <property type="match status" value="1"/>
</dbReference>
<reference evidence="7" key="2">
    <citation type="submission" date="2015-04" db="EMBL/GenBank/DDBJ databases">
        <title>A butyrogenic pathway from the amino acid lysine in a human gut commensal.</title>
        <authorList>
            <person name="de Vos W.M."/>
            <person name="Bui N.T.P."/>
            <person name="Plugge C.M."/>
            <person name="Ritari J."/>
        </authorList>
    </citation>
    <scope>NUCLEOTIDE SEQUENCE [LARGE SCALE GENOMIC DNA]</scope>
    <source>
        <strain evidence="7">AF211</strain>
    </source>
</reference>
<dbReference type="InterPro" id="IPR035326">
    <property type="entry name" value="Beta_sandwich_Seath"/>
</dbReference>
<protein>
    <submittedName>
        <fullName evidence="6">Phage-like element PBSX protein xkdK</fullName>
    </submittedName>
</protein>
<dbReference type="InterPro" id="IPR035089">
    <property type="entry name" value="Phage_sheath_subtilisin"/>
</dbReference>
<feature type="domain" description="Tail sheath protein subtilisin-like" evidence="2">
    <location>
        <begin position="189"/>
        <end position="336"/>
    </location>
</feature>
<evidence type="ECO:0000256" key="1">
    <source>
        <dbReference type="ARBA" id="ARBA00008005"/>
    </source>
</evidence>
<proteinExistence type="inferred from homology"/>